<dbReference type="GO" id="GO:0140663">
    <property type="term" value="F:ATP-dependent FeS chaperone activity"/>
    <property type="evidence" value="ECO:0007669"/>
    <property type="project" value="InterPro"/>
</dbReference>
<evidence type="ECO:0000256" key="5">
    <source>
        <dbReference type="ARBA" id="ARBA00022801"/>
    </source>
</evidence>
<dbReference type="CDD" id="cd02037">
    <property type="entry name" value="Mrp_NBP35"/>
    <property type="match status" value="1"/>
</dbReference>
<dbReference type="InterPro" id="IPR019591">
    <property type="entry name" value="Mrp/NBP35_ATP-bd"/>
</dbReference>
<evidence type="ECO:0000313" key="11">
    <source>
        <dbReference type="EMBL" id="OGG56624.1"/>
    </source>
</evidence>
<dbReference type="Pfam" id="PF10609">
    <property type="entry name" value="ParA"/>
    <property type="match status" value="1"/>
</dbReference>
<evidence type="ECO:0000313" key="12">
    <source>
        <dbReference type="Proteomes" id="UP000178606"/>
    </source>
</evidence>
<dbReference type="PROSITE" id="PS01215">
    <property type="entry name" value="MRP"/>
    <property type="match status" value="1"/>
</dbReference>
<dbReference type="Gene3D" id="3.40.50.300">
    <property type="entry name" value="P-loop containing nucleotide triphosphate hydrolases"/>
    <property type="match status" value="1"/>
</dbReference>
<dbReference type="Proteomes" id="UP000178606">
    <property type="component" value="Unassembled WGS sequence"/>
</dbReference>
<evidence type="ECO:0000256" key="7">
    <source>
        <dbReference type="ARBA" id="ARBA00023004"/>
    </source>
</evidence>
<keyword evidence="4 9" id="KW-0547">Nucleotide-binding</keyword>
<comment type="caution">
    <text evidence="11">The sequence shown here is derived from an EMBL/GenBank/DDBJ whole genome shotgun (WGS) entry which is preliminary data.</text>
</comment>
<accession>A0A1F6D5B0</accession>
<dbReference type="FunFam" id="3.40.50.300:FF:000304">
    <property type="entry name" value="Iron-sulfur cluster carrier protein"/>
    <property type="match status" value="1"/>
</dbReference>
<dbReference type="InterPro" id="IPR027417">
    <property type="entry name" value="P-loop_NTPase"/>
</dbReference>
<comment type="function">
    <text evidence="9">Binds and transfers iron-sulfur (Fe-S) clusters to target apoproteins. Can hydrolyze ATP.</text>
</comment>
<dbReference type="PANTHER" id="PTHR42961">
    <property type="entry name" value="IRON-SULFUR PROTEIN NUBPL"/>
    <property type="match status" value="1"/>
</dbReference>
<dbReference type="InterPro" id="IPR033756">
    <property type="entry name" value="YlxH/NBP35"/>
</dbReference>
<evidence type="ECO:0000256" key="3">
    <source>
        <dbReference type="ARBA" id="ARBA00022723"/>
    </source>
</evidence>
<reference evidence="11 12" key="1">
    <citation type="journal article" date="2016" name="Nat. Commun.">
        <title>Thousands of microbial genomes shed light on interconnected biogeochemical processes in an aquifer system.</title>
        <authorList>
            <person name="Anantharaman K."/>
            <person name="Brown C.T."/>
            <person name="Hug L.A."/>
            <person name="Sharon I."/>
            <person name="Castelle C.J."/>
            <person name="Probst A.J."/>
            <person name="Thomas B.C."/>
            <person name="Singh A."/>
            <person name="Wilkins M.J."/>
            <person name="Karaoz U."/>
            <person name="Brodie E.L."/>
            <person name="Williams K.H."/>
            <person name="Hubbard S.S."/>
            <person name="Banfield J.F."/>
        </authorList>
    </citation>
    <scope>NUCLEOTIDE SEQUENCE [LARGE SCALE GENOMIC DNA]</scope>
    <source>
        <strain evidence="12">RIFCSPLOWO2_12_FULL_64_10</strain>
    </source>
</reference>
<dbReference type="Pfam" id="PF01883">
    <property type="entry name" value="FeS_assembly_P"/>
    <property type="match status" value="1"/>
</dbReference>
<dbReference type="PANTHER" id="PTHR42961:SF2">
    <property type="entry name" value="IRON-SULFUR PROTEIN NUBPL"/>
    <property type="match status" value="1"/>
</dbReference>
<feature type="domain" description="MIP18 family-like" evidence="10">
    <location>
        <begin position="5"/>
        <end position="75"/>
    </location>
</feature>
<evidence type="ECO:0000256" key="8">
    <source>
        <dbReference type="ARBA" id="ARBA00023014"/>
    </source>
</evidence>
<dbReference type="GO" id="GO:0016226">
    <property type="term" value="P:iron-sulfur cluster assembly"/>
    <property type="evidence" value="ECO:0007669"/>
    <property type="project" value="InterPro"/>
</dbReference>
<dbReference type="InterPro" id="IPR000808">
    <property type="entry name" value="Mrp-like_CS"/>
</dbReference>
<evidence type="ECO:0000256" key="1">
    <source>
        <dbReference type="ARBA" id="ARBA00007352"/>
    </source>
</evidence>
<evidence type="ECO:0000256" key="9">
    <source>
        <dbReference type="HAMAP-Rule" id="MF_02040"/>
    </source>
</evidence>
<protein>
    <recommendedName>
        <fullName evidence="9">Iron-sulfur cluster carrier protein</fullName>
    </recommendedName>
</protein>
<keyword evidence="8 9" id="KW-0411">Iron-sulfur</keyword>
<dbReference type="HAMAP" id="MF_02040">
    <property type="entry name" value="Mrp_NBP35"/>
    <property type="match status" value="1"/>
</dbReference>
<keyword evidence="5 9" id="KW-0378">Hydrolase</keyword>
<dbReference type="GO" id="GO:0016887">
    <property type="term" value="F:ATP hydrolysis activity"/>
    <property type="evidence" value="ECO:0007669"/>
    <property type="project" value="UniProtKB-UniRule"/>
</dbReference>
<comment type="similarity">
    <text evidence="2">In the C-terminal section; belongs to the Mrp/NBP35 ATP-binding proteins family.</text>
</comment>
<dbReference type="GO" id="GO:0005524">
    <property type="term" value="F:ATP binding"/>
    <property type="evidence" value="ECO:0007669"/>
    <property type="project" value="UniProtKB-UniRule"/>
</dbReference>
<dbReference type="Gene3D" id="3.30.300.130">
    <property type="entry name" value="Fe-S cluster assembly (FSCA)"/>
    <property type="match status" value="1"/>
</dbReference>
<dbReference type="GO" id="GO:0051539">
    <property type="term" value="F:4 iron, 4 sulfur cluster binding"/>
    <property type="evidence" value="ECO:0007669"/>
    <property type="project" value="TreeGrafter"/>
</dbReference>
<keyword evidence="6 9" id="KW-0067">ATP-binding</keyword>
<gene>
    <name evidence="11" type="ORF">A3F84_08345</name>
</gene>
<name>A0A1F6D5B0_HANXR</name>
<evidence type="ECO:0000256" key="2">
    <source>
        <dbReference type="ARBA" id="ARBA00008205"/>
    </source>
</evidence>
<organism evidence="11 12">
    <name type="scientific">Handelsmanbacteria sp. (strain RIFCSPLOWO2_12_FULL_64_10)</name>
    <dbReference type="NCBI Taxonomy" id="1817868"/>
    <lineage>
        <taxon>Bacteria</taxon>
        <taxon>Candidatus Handelsmaniibacteriota</taxon>
    </lineage>
</organism>
<keyword evidence="3 9" id="KW-0479">Metal-binding</keyword>
<dbReference type="InterPro" id="IPR034904">
    <property type="entry name" value="FSCA_dom_sf"/>
</dbReference>
<sequence length="360" mass="38768">MVTENEVLNALRTVIEPDLKRDLITLNMVRNVTVRDGQVRLEVVLTNPTGPQKARILRACEEAVRSLRGVEQVRVTAATVTFGPSARDRPAIRGVRHILAVASGKGGVGKSTVAVNLAVALSQTGAAVGLMDADIYGPNIPIMMGVKGRPDTEDDRIIPLQSHGLKLMSMGFITGDNVPVIWRGPLITKMIQQFLHNVAWGDLDYLLLDLPPGTGDVQITVRQSVYIAGAVIVTTPQRLALEDVKRGILMFKQVDVPIFGVIENMSAFICPRCQTRTDIFGHGGGLRMCEQMGVPFLGEIPLDPNIREAGDTGVPIVIGQPDSPQAGAFRKVAAALIAQVDVVEAKRAEQAKLTEGLKVL</sequence>
<comment type="similarity">
    <text evidence="1">In the N-terminal section; belongs to the MIP18 family.</text>
</comment>
<evidence type="ECO:0000259" key="10">
    <source>
        <dbReference type="Pfam" id="PF01883"/>
    </source>
</evidence>
<proteinExistence type="inferred from homology"/>
<comment type="similarity">
    <text evidence="9">Belongs to the Mrp/NBP35 ATP-binding proteins family.</text>
</comment>
<dbReference type="AlphaFoldDB" id="A0A1F6D5B0"/>
<keyword evidence="7 9" id="KW-0408">Iron</keyword>
<comment type="subunit">
    <text evidence="9">Homodimer.</text>
</comment>
<dbReference type="InterPro" id="IPR044304">
    <property type="entry name" value="NUBPL-like"/>
</dbReference>
<dbReference type="EMBL" id="MFKF01000024">
    <property type="protein sequence ID" value="OGG56624.1"/>
    <property type="molecule type" value="Genomic_DNA"/>
</dbReference>
<dbReference type="SUPFAM" id="SSF52540">
    <property type="entry name" value="P-loop containing nucleoside triphosphate hydrolases"/>
    <property type="match status" value="1"/>
</dbReference>
<evidence type="ECO:0000256" key="4">
    <source>
        <dbReference type="ARBA" id="ARBA00022741"/>
    </source>
</evidence>
<dbReference type="GO" id="GO:0046872">
    <property type="term" value="F:metal ion binding"/>
    <property type="evidence" value="ECO:0007669"/>
    <property type="project" value="UniProtKB-KW"/>
</dbReference>
<feature type="binding site" evidence="9">
    <location>
        <begin position="104"/>
        <end position="111"/>
    </location>
    <ligand>
        <name>ATP</name>
        <dbReference type="ChEBI" id="CHEBI:30616"/>
    </ligand>
</feature>
<evidence type="ECO:0000256" key="6">
    <source>
        <dbReference type="ARBA" id="ARBA00022840"/>
    </source>
</evidence>
<dbReference type="InterPro" id="IPR002744">
    <property type="entry name" value="MIP18-like"/>
</dbReference>
<dbReference type="SUPFAM" id="SSF117916">
    <property type="entry name" value="Fe-S cluster assembly (FSCA) domain-like"/>
    <property type="match status" value="1"/>
</dbReference>